<name>A0AA95HF18_9GAMM</name>
<keyword evidence="1 3" id="KW-0808">Transferase</keyword>
<dbReference type="Gene3D" id="3.40.50.150">
    <property type="entry name" value="Vaccinia Virus protein VP39"/>
    <property type="match status" value="1"/>
</dbReference>
<feature type="domain" description="Methyltransferase" evidence="2">
    <location>
        <begin position="45"/>
        <end position="146"/>
    </location>
</feature>
<accession>A0AA95HF18</accession>
<organism evidence="3">
    <name type="scientific">Candidatus Thiothrix putei</name>
    <dbReference type="NCBI Taxonomy" id="3080811"/>
    <lineage>
        <taxon>Bacteria</taxon>
        <taxon>Pseudomonadati</taxon>
        <taxon>Pseudomonadota</taxon>
        <taxon>Gammaproteobacteria</taxon>
        <taxon>Thiotrichales</taxon>
        <taxon>Thiotrichaceae</taxon>
        <taxon>Thiothrix</taxon>
    </lineage>
</organism>
<dbReference type="InterPro" id="IPR029063">
    <property type="entry name" value="SAM-dependent_MTases_sf"/>
</dbReference>
<dbReference type="InterPro" id="IPR041698">
    <property type="entry name" value="Methyltransf_25"/>
</dbReference>
<dbReference type="Proteomes" id="UP001301326">
    <property type="component" value="Chromosome"/>
</dbReference>
<evidence type="ECO:0000256" key="1">
    <source>
        <dbReference type="ARBA" id="ARBA00022679"/>
    </source>
</evidence>
<keyword evidence="3" id="KW-0489">Methyltransferase</keyword>
<dbReference type="GO" id="GO:0032259">
    <property type="term" value="P:methylation"/>
    <property type="evidence" value="ECO:0007669"/>
    <property type="project" value="UniProtKB-KW"/>
</dbReference>
<dbReference type="EMBL" id="CP124756">
    <property type="protein sequence ID" value="WGZ95870.1"/>
    <property type="molecule type" value="Genomic_DNA"/>
</dbReference>
<dbReference type="AlphaFoldDB" id="A0AA95HF18"/>
<reference evidence="3" key="1">
    <citation type="journal article" date="2023" name="Int. J. Mol. Sci.">
        <title>Metagenomics Revealed a New Genus 'Candidatus Thiocaldithrix dubininis' gen. nov., sp. nov. and a New Species 'Candidatus Thiothrix putei' sp. nov. in the Family Thiotrichaceae, Some Members of Which Have Traits of Both Na+- and H+-Motive Energetics.</title>
        <authorList>
            <person name="Ravin N.V."/>
            <person name="Muntyan M.S."/>
            <person name="Smolyakov D.D."/>
            <person name="Rudenko T.S."/>
            <person name="Beletsky A.V."/>
            <person name="Mardanov A.V."/>
            <person name="Grabovich M.Y."/>
        </authorList>
    </citation>
    <scope>NUCLEOTIDE SEQUENCE</scope>
    <source>
        <strain evidence="3">GKL-02</strain>
    </source>
</reference>
<proteinExistence type="predicted"/>
<sequence length="265" mass="29899">MPQYAFESTLRYPIMPMQIQNPTATTYCNELDLIAQHLPLENARVLELGCGKAQMTRRIAERFPTARIIATEVDQIQHAHNLAQQRYLSEVEGIHNIEFKAGGAQAIDAPDNSIDLVFMFKSLHHVPPTLMAQSLQEIARVLKPGGMAWISEPVYAGDFNEILRLFHDEKVVRELAFQAVSDAVTGGTLELVEQIFCNTESRFADFNEFDQRIIQVTHTNHQLDDALYQTVKARFNAHVGADGARFANPARFDVLRKPLNTRALL</sequence>
<dbReference type="KEGG" id="tput:QJT81_07775"/>
<dbReference type="GO" id="GO:0008168">
    <property type="term" value="F:methyltransferase activity"/>
    <property type="evidence" value="ECO:0007669"/>
    <property type="project" value="UniProtKB-KW"/>
</dbReference>
<dbReference type="EC" id="2.1.-.-" evidence="3"/>
<evidence type="ECO:0000259" key="2">
    <source>
        <dbReference type="Pfam" id="PF13649"/>
    </source>
</evidence>
<dbReference type="CDD" id="cd02440">
    <property type="entry name" value="AdoMet_MTases"/>
    <property type="match status" value="1"/>
</dbReference>
<evidence type="ECO:0000313" key="3">
    <source>
        <dbReference type="EMBL" id="WGZ95870.1"/>
    </source>
</evidence>
<dbReference type="PANTHER" id="PTHR43861">
    <property type="entry name" value="TRANS-ACONITATE 2-METHYLTRANSFERASE-RELATED"/>
    <property type="match status" value="1"/>
</dbReference>
<gene>
    <name evidence="3" type="ORF">QJT81_07775</name>
</gene>
<protein>
    <submittedName>
        <fullName evidence="3">Class I SAM-dependent methyltransferase</fullName>
        <ecNumber evidence="3">2.1.-.-</ecNumber>
    </submittedName>
</protein>
<reference evidence="3" key="2">
    <citation type="submission" date="2023-04" db="EMBL/GenBank/DDBJ databases">
        <authorList>
            <person name="Beletskiy A.V."/>
            <person name="Mardanov A.V."/>
            <person name="Ravin N.V."/>
        </authorList>
    </citation>
    <scope>NUCLEOTIDE SEQUENCE</scope>
    <source>
        <strain evidence="3">GKL-02</strain>
    </source>
</reference>
<dbReference type="Pfam" id="PF13649">
    <property type="entry name" value="Methyltransf_25"/>
    <property type="match status" value="1"/>
</dbReference>
<dbReference type="SUPFAM" id="SSF53335">
    <property type="entry name" value="S-adenosyl-L-methionine-dependent methyltransferases"/>
    <property type="match status" value="1"/>
</dbReference>